<evidence type="ECO:0000259" key="2">
    <source>
        <dbReference type="Pfam" id="PF03435"/>
    </source>
</evidence>
<dbReference type="EMBL" id="JBEPMB010000002">
    <property type="protein sequence ID" value="MET3613879.1"/>
    <property type="molecule type" value="Genomic_DNA"/>
</dbReference>
<protein>
    <recommendedName>
        <fullName evidence="6">Saccharopine dehydrogenase</fullName>
    </recommendedName>
</protein>
<accession>A0ABV2J1Z2</accession>
<evidence type="ECO:0000313" key="4">
    <source>
        <dbReference type="EMBL" id="MET3613879.1"/>
    </source>
</evidence>
<feature type="domain" description="DUF4166" evidence="3">
    <location>
        <begin position="389"/>
        <end position="548"/>
    </location>
</feature>
<dbReference type="PANTHER" id="PTHR43796:SF2">
    <property type="entry name" value="CARBOXYNORSPERMIDINE SYNTHASE"/>
    <property type="match status" value="1"/>
</dbReference>
<feature type="region of interest" description="Disordered" evidence="1">
    <location>
        <begin position="555"/>
        <end position="577"/>
    </location>
</feature>
<dbReference type="PANTHER" id="PTHR43796">
    <property type="entry name" value="CARBOXYNORSPERMIDINE SYNTHASE"/>
    <property type="match status" value="1"/>
</dbReference>
<organism evidence="4 5">
    <name type="scientific">Rhizobium aquaticum</name>
    <dbReference type="NCBI Taxonomy" id="1549636"/>
    <lineage>
        <taxon>Bacteria</taxon>
        <taxon>Pseudomonadati</taxon>
        <taxon>Pseudomonadota</taxon>
        <taxon>Alphaproteobacteria</taxon>
        <taxon>Hyphomicrobiales</taxon>
        <taxon>Rhizobiaceae</taxon>
        <taxon>Rhizobium/Agrobacterium group</taxon>
        <taxon>Rhizobium</taxon>
    </lineage>
</organism>
<dbReference type="Gene3D" id="3.40.50.720">
    <property type="entry name" value="NAD(P)-binding Rossmann-like Domain"/>
    <property type="match status" value="1"/>
</dbReference>
<evidence type="ECO:0000313" key="5">
    <source>
        <dbReference type="Proteomes" id="UP001549047"/>
    </source>
</evidence>
<evidence type="ECO:0008006" key="6">
    <source>
        <dbReference type="Google" id="ProtNLM"/>
    </source>
</evidence>
<proteinExistence type="predicted"/>
<dbReference type="Pfam" id="PF13761">
    <property type="entry name" value="DUF4166"/>
    <property type="match status" value="1"/>
</dbReference>
<feature type="domain" description="Saccharopine dehydrogenase NADP binding" evidence="2">
    <location>
        <begin position="3"/>
        <end position="106"/>
    </location>
</feature>
<dbReference type="InterPro" id="IPR005097">
    <property type="entry name" value="Sacchrp_dh_NADP-bd"/>
</dbReference>
<keyword evidence="5" id="KW-1185">Reference proteome</keyword>
<evidence type="ECO:0000256" key="1">
    <source>
        <dbReference type="SAM" id="MobiDB-lite"/>
    </source>
</evidence>
<dbReference type="RefSeq" id="WP_354556375.1">
    <property type="nucleotide sequence ID" value="NZ_JBEPMB010000002.1"/>
</dbReference>
<dbReference type="InterPro" id="IPR025311">
    <property type="entry name" value="DUF4166"/>
</dbReference>
<name>A0ABV2J1Z2_9HYPH</name>
<sequence length="577" mass="62530">MKIAILGGYGVFGGRLAQLLSDLPQLELLICGRSLPRAEAFCAAYRGSARVSPLAADRRDIAAVLRAHAPDLLVDASGPFQDYGEDRYGVIEACIAAGVNYLDFADAADFVFGVDQFDDAARAAGVFVLSGVSSFPVLTAAVLRHMAQSMDIRTVEGGIAPSPYAGIGLNVMRAVVGYAGAPVKLRRNGKPGHGIGLAESRRFTVAVPGRMPLRNIHFSLVDVPDLQVLPPEHPTMTDIWMGAGPVPEFLHRMLNLLAKARARWSLPSLEPLSPFFYAVLNRLRFGEHRGGMYVSATGLAEGQPRQMSWHLLAEGDDGPFIPSMAIEALIRRLLAGKLPEVGARPATRALELEDYERLFQTRTIFMGIRHEMPDVPIYRQLLGSAFDALPPRLREIHDVDRDQTWEGVASVRRGSGLLARALAAIYGFPEATDRVPVSVSSVATKGIEHWTRSFGGRRFSSIQSLGTGKEQYLLIERFGLISVALALVKEGDRLHFVPRRWSMAGLPLPAFLLPSGKSFETESEGRFCFDVEISAPLIGTIVAYRGTLMPADHQEKPHPAVVVGGSKSAASPSPVLG</sequence>
<dbReference type="SUPFAM" id="SSF51735">
    <property type="entry name" value="NAD(P)-binding Rossmann-fold domains"/>
    <property type="match status" value="1"/>
</dbReference>
<dbReference type="InterPro" id="IPR036291">
    <property type="entry name" value="NAD(P)-bd_dom_sf"/>
</dbReference>
<dbReference type="Proteomes" id="UP001549047">
    <property type="component" value="Unassembled WGS sequence"/>
</dbReference>
<dbReference type="Pfam" id="PF03435">
    <property type="entry name" value="Sacchrp_dh_NADP"/>
    <property type="match status" value="1"/>
</dbReference>
<comment type="caution">
    <text evidence="4">The sequence shown here is derived from an EMBL/GenBank/DDBJ whole genome shotgun (WGS) entry which is preliminary data.</text>
</comment>
<reference evidence="4 5" key="1">
    <citation type="submission" date="2024-06" db="EMBL/GenBank/DDBJ databases">
        <title>Genomic Encyclopedia of Type Strains, Phase IV (KMG-IV): sequencing the most valuable type-strain genomes for metagenomic binning, comparative biology and taxonomic classification.</title>
        <authorList>
            <person name="Goeker M."/>
        </authorList>
    </citation>
    <scope>NUCLEOTIDE SEQUENCE [LARGE SCALE GENOMIC DNA]</scope>
    <source>
        <strain evidence="4 5">DSM 29780</strain>
    </source>
</reference>
<gene>
    <name evidence="4" type="ORF">ABID16_002208</name>
</gene>
<evidence type="ECO:0000259" key="3">
    <source>
        <dbReference type="Pfam" id="PF13761"/>
    </source>
</evidence>